<dbReference type="KEGG" id="hch:HCH_05298"/>
<dbReference type="STRING" id="349521.HCH_05298"/>
<reference evidence="1 2" key="1">
    <citation type="journal article" date="2005" name="Nucleic Acids Res.">
        <title>Genomic blueprint of Hahella chejuensis, a marine microbe producing an algicidal agent.</title>
        <authorList>
            <person name="Jeong H."/>
            <person name="Yim J.H."/>
            <person name="Lee C."/>
            <person name="Choi S.-H."/>
            <person name="Park Y.K."/>
            <person name="Yoon S.H."/>
            <person name="Hur C.-G."/>
            <person name="Kang H.-Y."/>
            <person name="Kim D."/>
            <person name="Lee H.H."/>
            <person name="Park K.H."/>
            <person name="Park S.-H."/>
            <person name="Park H.-S."/>
            <person name="Lee H.K."/>
            <person name="Oh T.K."/>
            <person name="Kim J.F."/>
        </authorList>
    </citation>
    <scope>NUCLEOTIDE SEQUENCE [LARGE SCALE GENOMIC DNA]</scope>
    <source>
        <strain evidence="1 2">KCTC 2396</strain>
    </source>
</reference>
<evidence type="ECO:0000313" key="2">
    <source>
        <dbReference type="Proteomes" id="UP000000238"/>
    </source>
</evidence>
<sequence>MAFIQDFQDVNSYQIRPGFTWVFFTVFTLYKNC</sequence>
<dbReference type="Proteomes" id="UP000000238">
    <property type="component" value="Chromosome"/>
</dbReference>
<dbReference type="AlphaFoldDB" id="Q2SBK3"/>
<accession>Q2SBK3</accession>
<proteinExistence type="predicted"/>
<dbReference type="HOGENOM" id="CLU_3382142_0_0_6"/>
<gene>
    <name evidence="1" type="ordered locus">HCH_05298</name>
</gene>
<evidence type="ECO:0000313" key="1">
    <source>
        <dbReference type="EMBL" id="ABC31971.1"/>
    </source>
</evidence>
<name>Q2SBK3_HAHCH</name>
<organism evidence="1 2">
    <name type="scientific">Hahella chejuensis (strain KCTC 2396)</name>
    <dbReference type="NCBI Taxonomy" id="349521"/>
    <lineage>
        <taxon>Bacteria</taxon>
        <taxon>Pseudomonadati</taxon>
        <taxon>Pseudomonadota</taxon>
        <taxon>Gammaproteobacteria</taxon>
        <taxon>Oceanospirillales</taxon>
        <taxon>Hahellaceae</taxon>
        <taxon>Hahella</taxon>
    </lineage>
</organism>
<keyword evidence="2" id="KW-1185">Reference proteome</keyword>
<protein>
    <submittedName>
        <fullName evidence="1">Uncharacterized protein</fullName>
    </submittedName>
</protein>
<dbReference type="EMBL" id="CP000155">
    <property type="protein sequence ID" value="ABC31971.1"/>
    <property type="molecule type" value="Genomic_DNA"/>
</dbReference>